<evidence type="ECO:0000313" key="1">
    <source>
        <dbReference type="Ensembl" id="ENSMFAP00000061818.1"/>
    </source>
</evidence>
<organism evidence="1 2">
    <name type="scientific">Macaca fascicularis</name>
    <name type="common">Crab-eating macaque</name>
    <name type="synonym">Cynomolgus monkey</name>
    <dbReference type="NCBI Taxonomy" id="9541"/>
    <lineage>
        <taxon>Eukaryota</taxon>
        <taxon>Metazoa</taxon>
        <taxon>Chordata</taxon>
        <taxon>Craniata</taxon>
        <taxon>Vertebrata</taxon>
        <taxon>Euteleostomi</taxon>
        <taxon>Mammalia</taxon>
        <taxon>Eutheria</taxon>
        <taxon>Euarchontoglires</taxon>
        <taxon>Primates</taxon>
        <taxon>Haplorrhini</taxon>
        <taxon>Catarrhini</taxon>
        <taxon>Cercopithecidae</taxon>
        <taxon>Cercopithecinae</taxon>
        <taxon>Macaca</taxon>
    </lineage>
</organism>
<reference evidence="1" key="2">
    <citation type="submission" date="2025-08" db="UniProtKB">
        <authorList>
            <consortium name="Ensembl"/>
        </authorList>
    </citation>
    <scope>IDENTIFICATION</scope>
</reference>
<reference evidence="1 2" key="1">
    <citation type="submission" date="2013-03" db="EMBL/GenBank/DDBJ databases">
        <authorList>
            <person name="Warren W."/>
            <person name="Wilson R.K."/>
        </authorList>
    </citation>
    <scope>NUCLEOTIDE SEQUENCE</scope>
</reference>
<dbReference type="PANTHER" id="PTHR46254:SF3">
    <property type="entry name" value="SECRETED PROTEIN"/>
    <property type="match status" value="1"/>
</dbReference>
<dbReference type="GeneTree" id="ENSGT00940000170471"/>
<name>A0A7N9D9W2_MACFA</name>
<dbReference type="PRINTS" id="PR02045">
    <property type="entry name" value="F138DOMAIN"/>
</dbReference>
<proteinExistence type="predicted"/>
<evidence type="ECO:0000313" key="2">
    <source>
        <dbReference type="Proteomes" id="UP000233100"/>
    </source>
</evidence>
<reference evidence="1" key="3">
    <citation type="submission" date="2025-09" db="UniProtKB">
        <authorList>
            <consortium name="Ensembl"/>
        </authorList>
    </citation>
    <scope>IDENTIFICATION</scope>
</reference>
<keyword evidence="2" id="KW-1185">Reference proteome</keyword>
<dbReference type="AlphaFoldDB" id="A0A7N9D9W2"/>
<dbReference type="Proteomes" id="UP000233100">
    <property type="component" value="Chromosome 19"/>
</dbReference>
<protein>
    <submittedName>
        <fullName evidence="1">Uncharacterized protein</fullName>
    </submittedName>
</protein>
<dbReference type="Ensembl" id="ENSMFAT00000083485.1">
    <property type="protein sequence ID" value="ENSMFAP00000061818.1"/>
    <property type="gene ID" value="ENSMFAG00000060481.1"/>
</dbReference>
<accession>A0A7N9D9W2</accession>
<dbReference type="PANTHER" id="PTHR46254">
    <property type="entry name" value="PROTEIN GVQW1-RELATED"/>
    <property type="match status" value="1"/>
</dbReference>
<sequence length="123" mass="13278">ESLLLFLATRSCPSSLPLGLIFFCVCVRLNFAFVAQAGVQWRDISSPQPPPPGFKRFSCLRLPSSWDYRLTPPSQANFVFLVETGFLHVSQAGLELLISGDPPFLASPSAGTTGVSPRAQPLA</sequence>